<evidence type="ECO:0000313" key="8">
    <source>
        <dbReference type="Proteomes" id="UP000294927"/>
    </source>
</evidence>
<dbReference type="SUPFAM" id="SSF52518">
    <property type="entry name" value="Thiamin diphosphate-binding fold (THDP-binding)"/>
    <property type="match status" value="2"/>
</dbReference>
<comment type="caution">
    <text evidence="7">The sequence shown here is derived from an EMBL/GenBank/DDBJ whole genome shotgun (WGS) entry which is preliminary data.</text>
</comment>
<evidence type="ECO:0000256" key="2">
    <source>
        <dbReference type="ARBA" id="ARBA00023052"/>
    </source>
</evidence>
<dbReference type="PANTHER" id="PTHR18968">
    <property type="entry name" value="THIAMINE PYROPHOSPHATE ENZYMES"/>
    <property type="match status" value="1"/>
</dbReference>
<comment type="similarity">
    <text evidence="1 3">Belongs to the TPP enzyme family.</text>
</comment>
<dbReference type="CDD" id="cd07035">
    <property type="entry name" value="TPP_PYR_POX_like"/>
    <property type="match status" value="1"/>
</dbReference>
<dbReference type="EMBL" id="SOCP01000024">
    <property type="protein sequence ID" value="TDV40025.1"/>
    <property type="molecule type" value="Genomic_DNA"/>
</dbReference>
<dbReference type="GO" id="GO:0050660">
    <property type="term" value="F:flavin adenine dinucleotide binding"/>
    <property type="evidence" value="ECO:0007669"/>
    <property type="project" value="TreeGrafter"/>
</dbReference>
<dbReference type="GO" id="GO:0030976">
    <property type="term" value="F:thiamine pyrophosphate binding"/>
    <property type="evidence" value="ECO:0007669"/>
    <property type="project" value="InterPro"/>
</dbReference>
<reference evidence="7 8" key="1">
    <citation type="submission" date="2019-03" db="EMBL/GenBank/DDBJ databases">
        <title>Genomic Encyclopedia of Archaeal and Bacterial Type Strains, Phase II (KMG-II): from individual species to whole genera.</title>
        <authorList>
            <person name="Goeker M."/>
        </authorList>
    </citation>
    <scope>NUCLEOTIDE SEQUENCE [LARGE SCALE GENOMIC DNA]</scope>
    <source>
        <strain evidence="7 8">DSM 45499</strain>
    </source>
</reference>
<dbReference type="GO" id="GO:0016823">
    <property type="term" value="F:hydrolase activity, acting on acid carbon-carbon bonds, in ketonic substances"/>
    <property type="evidence" value="ECO:0007669"/>
    <property type="project" value="InterPro"/>
</dbReference>
<dbReference type="RefSeq" id="WP_133908473.1">
    <property type="nucleotide sequence ID" value="NZ_SOCP01000024.1"/>
</dbReference>
<feature type="domain" description="Thiamine pyrophosphate enzyme N-terminal TPP-binding" evidence="6">
    <location>
        <begin position="43"/>
        <end position="131"/>
    </location>
</feature>
<dbReference type="OrthoDB" id="3194735at2"/>
<evidence type="ECO:0000259" key="4">
    <source>
        <dbReference type="Pfam" id="PF00205"/>
    </source>
</evidence>
<dbReference type="Pfam" id="PF02775">
    <property type="entry name" value="TPP_enzyme_C"/>
    <property type="match status" value="1"/>
</dbReference>
<dbReference type="InterPro" id="IPR012000">
    <property type="entry name" value="Thiamin_PyroP_enz_cen_dom"/>
</dbReference>
<dbReference type="AlphaFoldDB" id="A0A4R7UWW5"/>
<dbReference type="GO" id="GO:0003984">
    <property type="term" value="F:acetolactate synthase activity"/>
    <property type="evidence" value="ECO:0007669"/>
    <property type="project" value="TreeGrafter"/>
</dbReference>
<evidence type="ECO:0000259" key="5">
    <source>
        <dbReference type="Pfam" id="PF02775"/>
    </source>
</evidence>
<evidence type="ECO:0000256" key="3">
    <source>
        <dbReference type="RuleBase" id="RU362132"/>
    </source>
</evidence>
<dbReference type="GO" id="GO:0000287">
    <property type="term" value="F:magnesium ion binding"/>
    <property type="evidence" value="ECO:0007669"/>
    <property type="project" value="InterPro"/>
</dbReference>
<sequence>MRATERLTTAQALVRWLVAQRTEPADGREAPLFGGVFAIFGHGNVLGMGTALAEHPELPVWRGQNEQGMALAAVGLAKATDRRQVGVATSSIGPGALNMVTAAGVAHANRLPLLLLPGDTFVSRAPDPVLQQVEHFGDGTASVNDAFRAVSRYFDRITRPEQLLSALPQVARVLTDPAECGPVTLALPQDVQAEAFDFPSSLFEPVVHRLLRPRPDSAVLAHAANLLRASRRPLMVLGGGVRYSGAVDAALAFAERHGVPVTETTAGRTLVRHDHPLHAGPLGITGSASANAMAAAADLVLAVGTRLQDFTTASWSVFADDVRLVSVNTARFDAVKHGGLAVVGDARETLGELSVETWPVDPDWTGRAAVERERWDAYIDGLRAPGAELPTYAQVVGVVNDAAEPGDYVMTASGGLPGELIGGWRAVGDSPGMDVEYGFSCMGYELAGAWGAAMARPSGVVTTLLGDGSYLMLNSELYSAAFASHGFVAVVCDNDGYAVIDRLQRGNGGSAFNNMYADCRSPLEQPPRVDFAAHAAALGCAVHPVDGLDGLAAAYARARTDARAGRPAVVVIRTHPSSWTDAGAWWEVGVPEVSTRVEIADARAALDKAKVGQVRYLTHP</sequence>
<dbReference type="InterPro" id="IPR030817">
    <property type="entry name" value="Myo_inos_IolD"/>
</dbReference>
<dbReference type="GO" id="GO:0005948">
    <property type="term" value="C:acetolactate synthase complex"/>
    <property type="evidence" value="ECO:0007669"/>
    <property type="project" value="TreeGrafter"/>
</dbReference>
<dbReference type="InterPro" id="IPR012001">
    <property type="entry name" value="Thiamin_PyroP_enz_TPP-bd_dom"/>
</dbReference>
<evidence type="ECO:0000259" key="6">
    <source>
        <dbReference type="Pfam" id="PF02776"/>
    </source>
</evidence>
<dbReference type="InterPro" id="IPR011766">
    <property type="entry name" value="TPP_enzyme_TPP-bd"/>
</dbReference>
<dbReference type="GO" id="GO:0009099">
    <property type="term" value="P:L-valine biosynthetic process"/>
    <property type="evidence" value="ECO:0007669"/>
    <property type="project" value="TreeGrafter"/>
</dbReference>
<feature type="domain" description="Thiamine pyrophosphate enzyme TPP-binding" evidence="5">
    <location>
        <begin position="436"/>
        <end position="571"/>
    </location>
</feature>
<dbReference type="InterPro" id="IPR029061">
    <property type="entry name" value="THDP-binding"/>
</dbReference>
<dbReference type="PANTHER" id="PTHR18968:SF9">
    <property type="entry name" value="3D-(3,5_4)-TRIHYDROXYCYCLOHEXANE-1,2-DIONE HYDROLASE"/>
    <property type="match status" value="1"/>
</dbReference>
<organism evidence="7 8">
    <name type="scientific">Actinophytocola oryzae</name>
    <dbReference type="NCBI Taxonomy" id="502181"/>
    <lineage>
        <taxon>Bacteria</taxon>
        <taxon>Bacillati</taxon>
        <taxon>Actinomycetota</taxon>
        <taxon>Actinomycetes</taxon>
        <taxon>Pseudonocardiales</taxon>
        <taxon>Pseudonocardiaceae</taxon>
    </lineage>
</organism>
<gene>
    <name evidence="7" type="ORF">CLV71_12442</name>
</gene>
<keyword evidence="7" id="KW-0378">Hydrolase</keyword>
<dbReference type="Pfam" id="PF00205">
    <property type="entry name" value="TPP_enzyme_M"/>
    <property type="match status" value="1"/>
</dbReference>
<evidence type="ECO:0000313" key="7">
    <source>
        <dbReference type="EMBL" id="TDV40025.1"/>
    </source>
</evidence>
<dbReference type="Proteomes" id="UP000294927">
    <property type="component" value="Unassembled WGS sequence"/>
</dbReference>
<accession>A0A4R7UWW5</accession>
<dbReference type="SUPFAM" id="SSF52467">
    <property type="entry name" value="DHS-like NAD/FAD-binding domain"/>
    <property type="match status" value="1"/>
</dbReference>
<proteinExistence type="inferred from homology"/>
<protein>
    <submittedName>
        <fullName evidence="7">3D-(3,5/4)-trihydroxycyclohexane-1,2-dione acylhydrolase (Decyclizing)</fullName>
    </submittedName>
</protein>
<dbReference type="GO" id="GO:0009097">
    <property type="term" value="P:isoleucine biosynthetic process"/>
    <property type="evidence" value="ECO:0007669"/>
    <property type="project" value="TreeGrafter"/>
</dbReference>
<feature type="domain" description="Thiamine pyrophosphate enzyme central" evidence="4">
    <location>
        <begin position="220"/>
        <end position="353"/>
    </location>
</feature>
<dbReference type="GO" id="GO:0019310">
    <property type="term" value="P:inositol catabolic process"/>
    <property type="evidence" value="ECO:0007669"/>
    <property type="project" value="InterPro"/>
</dbReference>
<dbReference type="Gene3D" id="3.40.50.970">
    <property type="match status" value="2"/>
</dbReference>
<dbReference type="InterPro" id="IPR045229">
    <property type="entry name" value="TPP_enz"/>
</dbReference>
<keyword evidence="8" id="KW-1185">Reference proteome</keyword>
<dbReference type="Pfam" id="PF02776">
    <property type="entry name" value="TPP_enzyme_N"/>
    <property type="match status" value="1"/>
</dbReference>
<evidence type="ECO:0000256" key="1">
    <source>
        <dbReference type="ARBA" id="ARBA00007812"/>
    </source>
</evidence>
<dbReference type="NCBIfam" id="TIGR04377">
    <property type="entry name" value="myo_inos_iolD"/>
    <property type="match status" value="1"/>
</dbReference>
<name>A0A4R7UWW5_9PSEU</name>
<dbReference type="InterPro" id="IPR029035">
    <property type="entry name" value="DHS-like_NAD/FAD-binding_dom"/>
</dbReference>
<keyword evidence="2 3" id="KW-0786">Thiamine pyrophosphate</keyword>
<dbReference type="Gene3D" id="3.40.50.1220">
    <property type="entry name" value="TPP-binding domain"/>
    <property type="match status" value="1"/>
</dbReference>